<evidence type="ECO:0000256" key="9">
    <source>
        <dbReference type="PIRSR" id="PIRSR038084-2"/>
    </source>
</evidence>
<keyword evidence="14" id="KW-1185">Reference proteome</keyword>
<comment type="similarity">
    <text evidence="1 7">Belongs to the HAT1 family.</text>
</comment>
<evidence type="ECO:0000256" key="11">
    <source>
        <dbReference type="SAM" id="MobiDB-lite"/>
    </source>
</evidence>
<evidence type="ECO:0000256" key="3">
    <source>
        <dbReference type="ARBA" id="ARBA00021268"/>
    </source>
</evidence>
<dbReference type="SUPFAM" id="SSF55729">
    <property type="entry name" value="Acyl-CoA N-acyltransferases (Nat)"/>
    <property type="match status" value="1"/>
</dbReference>
<dbReference type="Gene3D" id="3.90.360.10">
    <property type="entry name" value="Histone acetyl transferase 1 (HAT1), N-terminal domain"/>
    <property type="match status" value="1"/>
</dbReference>
<dbReference type="GO" id="GO:0000781">
    <property type="term" value="C:chromosome, telomeric region"/>
    <property type="evidence" value="ECO:0007669"/>
    <property type="project" value="GOC"/>
</dbReference>
<evidence type="ECO:0000256" key="10">
    <source>
        <dbReference type="PIRSR" id="PIRSR038084-3"/>
    </source>
</evidence>
<feature type="domain" description="Histone acetyl transferase HAT1 N-terminal" evidence="12">
    <location>
        <begin position="5"/>
        <end position="160"/>
    </location>
</feature>
<dbReference type="InterPro" id="IPR019467">
    <property type="entry name" value="Hat1_N"/>
</dbReference>
<feature type="compositionally biased region" description="Acidic residues" evidence="11">
    <location>
        <begin position="381"/>
        <end position="398"/>
    </location>
</feature>
<dbReference type="PANTHER" id="PTHR12046">
    <property type="entry name" value="HISTONE ACETYLTRANSFERASE TYPE B CATALYTIC SUBUNIT"/>
    <property type="match status" value="1"/>
</dbReference>
<keyword evidence="7" id="KW-0539">Nucleus</keyword>
<dbReference type="InterPro" id="IPR016181">
    <property type="entry name" value="Acyl_CoA_acyltransferase"/>
</dbReference>
<dbReference type="GO" id="GO:0005634">
    <property type="term" value="C:nucleus"/>
    <property type="evidence" value="ECO:0007669"/>
    <property type="project" value="UniProtKB-SubCell"/>
</dbReference>
<dbReference type="AlphaFoldDB" id="A0A3N4JUZ9"/>
<evidence type="ECO:0000256" key="4">
    <source>
        <dbReference type="ARBA" id="ARBA00022679"/>
    </source>
</evidence>
<comment type="subunit">
    <text evidence="7">Component of the HAT-B complex composed of at least HAT1 and HAT2. The HAT-B complex binds to histone H4 tail.</text>
</comment>
<feature type="binding site" evidence="9">
    <location>
        <begin position="219"/>
        <end position="221"/>
    </location>
    <ligand>
        <name>acetyl-CoA</name>
        <dbReference type="ChEBI" id="CHEBI:57288"/>
    </ligand>
</feature>
<sequence length="423" mass="48546">MEEEWGADANEAVELSLLSTTTGKPIATFHPQFTYGIFGESENIFGYKDPNLQISFAANDMKCCLDISYEDKMEPIGSVQAEDLEATISDFLPEDCEKDLKEFQTKIVNRDDSKWNPPGDKISEYTLKGKTYEIWRSTIDDASCRDVLKNIQILVTFYIEGGTAIDLEDEEWTNKRWEVYFLYEKSPANYTFIGYCTCYRYYLYNPKSPDISRIRISQFLILPPFQHQGHGKNLYSTLITHFLSTPTIQEITVEDPSEAFQNLRDLQDLERLTPAFTNANLTPQSFTNKSFPAEDIRTQAKLPVRQFARACEMFMLRGIEKGDDKSMKVFRLLVKARIYKQNKDVLAQLDRLERIDKLHDTYLHVEDEYKALLIAAGSAPVEEEEGEGDDDEEEVEEMDMGHKRPANGEGEAGRAAKRVRVAE</sequence>
<evidence type="ECO:0000259" key="12">
    <source>
        <dbReference type="Pfam" id="PF10394"/>
    </source>
</evidence>
<comment type="subcellular location">
    <subcellularLocation>
        <location evidence="7">Cytoplasm</location>
    </subcellularLocation>
    <subcellularLocation>
        <location evidence="7">Nucleus</location>
    </subcellularLocation>
</comment>
<dbReference type="Pfam" id="PF10394">
    <property type="entry name" value="Hat1_N"/>
    <property type="match status" value="1"/>
</dbReference>
<feature type="region of interest" description="Interaction with histone H4 N-terminus" evidence="9">
    <location>
        <begin position="199"/>
        <end position="201"/>
    </location>
</feature>
<feature type="site" description="Interaction with histone H4 N-terminus" evidence="10">
    <location>
        <position position="172"/>
    </location>
</feature>
<evidence type="ECO:0000256" key="7">
    <source>
        <dbReference type="PIRNR" id="PIRNR038084"/>
    </source>
</evidence>
<gene>
    <name evidence="13" type="ORF">L873DRAFT_1787907</name>
</gene>
<dbReference type="GO" id="GO:0005737">
    <property type="term" value="C:cytoplasm"/>
    <property type="evidence" value="ECO:0007669"/>
    <property type="project" value="UniProtKB-SubCell"/>
</dbReference>
<dbReference type="GO" id="GO:0004402">
    <property type="term" value="F:histone acetyltransferase activity"/>
    <property type="evidence" value="ECO:0007669"/>
    <property type="project" value="UniProtKB-UniRule"/>
</dbReference>
<dbReference type="STRING" id="1336337.A0A3N4JUZ9"/>
<dbReference type="InterPro" id="IPR017380">
    <property type="entry name" value="Hist_AcTrfase_B-typ_cat-su"/>
</dbReference>
<protein>
    <recommendedName>
        <fullName evidence="3 7">Histone acetyltransferase type B catalytic subunit</fullName>
        <ecNumber evidence="2 7">2.3.1.48</ecNumber>
    </recommendedName>
</protein>
<comment type="function">
    <text evidence="7">Catalytic component of the histone acetylase B (HAT-B) complex. Has intrinsic substrate specificity that modifies lysine in recognition sequence GXGKXG. Involved in DNA double-strand break repair.</text>
</comment>
<dbReference type="InterPro" id="IPR037113">
    <property type="entry name" value="Hat1_N_sf"/>
</dbReference>
<dbReference type="OrthoDB" id="10253098at2759"/>
<feature type="active site" description="Proton donor/acceptor" evidence="8">
    <location>
        <position position="254"/>
    </location>
</feature>
<evidence type="ECO:0000256" key="8">
    <source>
        <dbReference type="PIRSR" id="PIRSR038084-1"/>
    </source>
</evidence>
<dbReference type="Gene3D" id="3.40.630.30">
    <property type="match status" value="1"/>
</dbReference>
<feature type="region of interest" description="Interaction with histone H4 N-terminus" evidence="9">
    <location>
        <begin position="40"/>
        <end position="42"/>
    </location>
</feature>
<organism evidence="13 14">
    <name type="scientific">Choiromyces venosus 120613-1</name>
    <dbReference type="NCBI Taxonomy" id="1336337"/>
    <lineage>
        <taxon>Eukaryota</taxon>
        <taxon>Fungi</taxon>
        <taxon>Dikarya</taxon>
        <taxon>Ascomycota</taxon>
        <taxon>Pezizomycotina</taxon>
        <taxon>Pezizomycetes</taxon>
        <taxon>Pezizales</taxon>
        <taxon>Tuberaceae</taxon>
        <taxon>Choiromyces</taxon>
    </lineage>
</organism>
<comment type="catalytic activity">
    <reaction evidence="6 7">
        <text>L-lysyl-[protein] + acetyl-CoA = N(6)-acetyl-L-lysyl-[protein] + CoA + H(+)</text>
        <dbReference type="Rhea" id="RHEA:45948"/>
        <dbReference type="Rhea" id="RHEA-COMP:9752"/>
        <dbReference type="Rhea" id="RHEA-COMP:10731"/>
        <dbReference type="ChEBI" id="CHEBI:15378"/>
        <dbReference type="ChEBI" id="CHEBI:29969"/>
        <dbReference type="ChEBI" id="CHEBI:57287"/>
        <dbReference type="ChEBI" id="CHEBI:57288"/>
        <dbReference type="ChEBI" id="CHEBI:61930"/>
        <dbReference type="EC" id="2.3.1.48"/>
    </reaction>
</comment>
<accession>A0A3N4JUZ9</accession>
<keyword evidence="5 7" id="KW-0012">Acyltransferase</keyword>
<evidence type="ECO:0000313" key="14">
    <source>
        <dbReference type="Proteomes" id="UP000276215"/>
    </source>
</evidence>
<evidence type="ECO:0000256" key="1">
    <source>
        <dbReference type="ARBA" id="ARBA00010543"/>
    </source>
</evidence>
<dbReference type="Proteomes" id="UP000276215">
    <property type="component" value="Unassembled WGS sequence"/>
</dbReference>
<evidence type="ECO:0000256" key="2">
    <source>
        <dbReference type="ARBA" id="ARBA00013184"/>
    </source>
</evidence>
<dbReference type="EMBL" id="ML120369">
    <property type="protein sequence ID" value="RPB02184.1"/>
    <property type="molecule type" value="Genomic_DNA"/>
</dbReference>
<dbReference type="GO" id="GO:0031509">
    <property type="term" value="P:subtelomeric heterochromatin formation"/>
    <property type="evidence" value="ECO:0007669"/>
    <property type="project" value="InterPro"/>
</dbReference>
<feature type="region of interest" description="Disordered" evidence="11">
    <location>
        <begin position="378"/>
        <end position="423"/>
    </location>
</feature>
<evidence type="ECO:0000256" key="6">
    <source>
        <dbReference type="ARBA" id="ARBA00048017"/>
    </source>
</evidence>
<name>A0A3N4JUZ9_9PEZI</name>
<keyword evidence="4 7" id="KW-0808">Transferase</keyword>
<dbReference type="EC" id="2.3.1.48" evidence="2 7"/>
<dbReference type="PIRSF" id="PIRSF038084">
    <property type="entry name" value="HAT-B_cat"/>
    <property type="match status" value="1"/>
</dbReference>
<keyword evidence="7" id="KW-0963">Cytoplasm</keyword>
<proteinExistence type="inferred from homology"/>
<reference evidence="13 14" key="1">
    <citation type="journal article" date="2018" name="Nat. Ecol. Evol.">
        <title>Pezizomycetes genomes reveal the molecular basis of ectomycorrhizal truffle lifestyle.</title>
        <authorList>
            <person name="Murat C."/>
            <person name="Payen T."/>
            <person name="Noel B."/>
            <person name="Kuo A."/>
            <person name="Morin E."/>
            <person name="Chen J."/>
            <person name="Kohler A."/>
            <person name="Krizsan K."/>
            <person name="Balestrini R."/>
            <person name="Da Silva C."/>
            <person name="Montanini B."/>
            <person name="Hainaut M."/>
            <person name="Levati E."/>
            <person name="Barry K.W."/>
            <person name="Belfiori B."/>
            <person name="Cichocki N."/>
            <person name="Clum A."/>
            <person name="Dockter R.B."/>
            <person name="Fauchery L."/>
            <person name="Guy J."/>
            <person name="Iotti M."/>
            <person name="Le Tacon F."/>
            <person name="Lindquist E.A."/>
            <person name="Lipzen A."/>
            <person name="Malagnac F."/>
            <person name="Mello A."/>
            <person name="Molinier V."/>
            <person name="Miyauchi S."/>
            <person name="Poulain J."/>
            <person name="Riccioni C."/>
            <person name="Rubini A."/>
            <person name="Sitrit Y."/>
            <person name="Splivallo R."/>
            <person name="Traeger S."/>
            <person name="Wang M."/>
            <person name="Zifcakova L."/>
            <person name="Wipf D."/>
            <person name="Zambonelli A."/>
            <person name="Paolocci F."/>
            <person name="Nowrousian M."/>
            <person name="Ottonello S."/>
            <person name="Baldrian P."/>
            <person name="Spatafora J.W."/>
            <person name="Henrissat B."/>
            <person name="Nagy L.G."/>
            <person name="Aury J.M."/>
            <person name="Wincker P."/>
            <person name="Grigoriev I.V."/>
            <person name="Bonfante P."/>
            <person name="Martin F.M."/>
        </authorList>
    </citation>
    <scope>NUCLEOTIDE SEQUENCE [LARGE SCALE GENOMIC DNA]</scope>
    <source>
        <strain evidence="13 14">120613-1</strain>
    </source>
</reference>
<evidence type="ECO:0000313" key="13">
    <source>
        <dbReference type="EMBL" id="RPB02184.1"/>
    </source>
</evidence>
<evidence type="ECO:0000256" key="5">
    <source>
        <dbReference type="ARBA" id="ARBA00023315"/>
    </source>
</evidence>